<dbReference type="STRING" id="4232.A0A251TQR4"/>
<organism evidence="10 11">
    <name type="scientific">Helianthus annuus</name>
    <name type="common">Common sunflower</name>
    <dbReference type="NCBI Taxonomy" id="4232"/>
    <lineage>
        <taxon>Eukaryota</taxon>
        <taxon>Viridiplantae</taxon>
        <taxon>Streptophyta</taxon>
        <taxon>Embryophyta</taxon>
        <taxon>Tracheophyta</taxon>
        <taxon>Spermatophyta</taxon>
        <taxon>Magnoliopsida</taxon>
        <taxon>eudicotyledons</taxon>
        <taxon>Gunneridae</taxon>
        <taxon>Pentapetalae</taxon>
        <taxon>asterids</taxon>
        <taxon>campanulids</taxon>
        <taxon>Asterales</taxon>
        <taxon>Asteraceae</taxon>
        <taxon>Asteroideae</taxon>
        <taxon>Heliantheae alliance</taxon>
        <taxon>Heliantheae</taxon>
        <taxon>Helianthus</taxon>
    </lineage>
</organism>
<feature type="domain" description="HTH myb-type" evidence="8">
    <location>
        <begin position="9"/>
        <end position="62"/>
    </location>
</feature>
<dbReference type="OrthoDB" id="2143914at2759"/>
<evidence type="ECO:0000313" key="9">
    <source>
        <dbReference type="EMBL" id="KAF5788744.1"/>
    </source>
</evidence>
<feature type="domain" description="Myb-like" evidence="7">
    <location>
        <begin position="63"/>
        <end position="113"/>
    </location>
</feature>
<evidence type="ECO:0000256" key="1">
    <source>
        <dbReference type="ARBA" id="ARBA00004123"/>
    </source>
</evidence>
<keyword evidence="11" id="KW-1185">Reference proteome</keyword>
<dbReference type="Gene3D" id="1.10.10.60">
    <property type="entry name" value="Homeodomain-like"/>
    <property type="match status" value="2"/>
</dbReference>
<reference evidence="10" key="2">
    <citation type="submission" date="2017-02" db="EMBL/GenBank/DDBJ databases">
        <title>Sunflower complete genome.</title>
        <authorList>
            <person name="Langlade N."/>
            <person name="Munos S."/>
        </authorList>
    </citation>
    <scope>NUCLEOTIDE SEQUENCE [LARGE SCALE GENOMIC DNA]</scope>
    <source>
        <tissue evidence="10">Leaves</tissue>
    </source>
</reference>
<accession>A0A251TQR4</accession>
<feature type="domain" description="HTH myb-type" evidence="8">
    <location>
        <begin position="63"/>
        <end position="117"/>
    </location>
</feature>
<reference evidence="9" key="3">
    <citation type="submission" date="2020-06" db="EMBL/GenBank/DDBJ databases">
        <title>Helianthus annuus Genome sequencing and assembly Release 2.</title>
        <authorList>
            <person name="Gouzy J."/>
            <person name="Langlade N."/>
            <person name="Munos S."/>
        </authorList>
    </citation>
    <scope>NUCLEOTIDE SEQUENCE</scope>
    <source>
        <tissue evidence="9">Leaves</tissue>
    </source>
</reference>
<evidence type="ECO:0000313" key="11">
    <source>
        <dbReference type="Proteomes" id="UP000215914"/>
    </source>
</evidence>
<keyword evidence="4 10" id="KW-0238">DNA-binding</keyword>
<keyword evidence="6" id="KW-0539">Nucleus</keyword>
<feature type="domain" description="Myb-like" evidence="7">
    <location>
        <begin position="9"/>
        <end position="62"/>
    </location>
</feature>
<keyword evidence="2" id="KW-0677">Repeat</keyword>
<dbReference type="InterPro" id="IPR001005">
    <property type="entry name" value="SANT/Myb"/>
</dbReference>
<dbReference type="GO" id="GO:0003677">
    <property type="term" value="F:DNA binding"/>
    <property type="evidence" value="ECO:0007669"/>
    <property type="project" value="UniProtKB-KW"/>
</dbReference>
<dbReference type="InterPro" id="IPR009057">
    <property type="entry name" value="Homeodomain-like_sf"/>
</dbReference>
<evidence type="ECO:0000256" key="2">
    <source>
        <dbReference type="ARBA" id="ARBA00022737"/>
    </source>
</evidence>
<gene>
    <name evidence="10" type="ORF">HannXRQ_Chr09g0238551</name>
    <name evidence="9" type="ORF">HanXRQr2_Chr09g0362641</name>
</gene>
<name>A0A251TQR4_HELAN</name>
<comment type="subcellular location">
    <subcellularLocation>
        <location evidence="1">Nucleus</location>
    </subcellularLocation>
</comment>
<keyword evidence="10" id="KW-0371">Homeobox</keyword>
<evidence type="ECO:0000256" key="5">
    <source>
        <dbReference type="ARBA" id="ARBA00023163"/>
    </source>
</evidence>
<dbReference type="FunFam" id="1.10.10.60:FF:000015">
    <property type="entry name" value="Transcription factor RAX3"/>
    <property type="match status" value="1"/>
</dbReference>
<evidence type="ECO:0000256" key="6">
    <source>
        <dbReference type="ARBA" id="ARBA00023242"/>
    </source>
</evidence>
<evidence type="ECO:0000259" key="7">
    <source>
        <dbReference type="PROSITE" id="PS50090"/>
    </source>
</evidence>
<dbReference type="EMBL" id="MNCJ02000324">
    <property type="protein sequence ID" value="KAF5788744.1"/>
    <property type="molecule type" value="Genomic_DNA"/>
</dbReference>
<evidence type="ECO:0000259" key="8">
    <source>
        <dbReference type="PROSITE" id="PS51294"/>
    </source>
</evidence>
<evidence type="ECO:0000256" key="4">
    <source>
        <dbReference type="ARBA" id="ARBA00023125"/>
    </source>
</evidence>
<dbReference type="GO" id="GO:0006355">
    <property type="term" value="P:regulation of DNA-templated transcription"/>
    <property type="evidence" value="ECO:0000318"/>
    <property type="project" value="GO_Central"/>
</dbReference>
<proteinExistence type="predicted"/>
<dbReference type="GO" id="GO:0005634">
    <property type="term" value="C:nucleus"/>
    <property type="evidence" value="ECO:0000318"/>
    <property type="project" value="GO_Central"/>
</dbReference>
<dbReference type="InterPro" id="IPR017930">
    <property type="entry name" value="Myb_dom"/>
</dbReference>
<dbReference type="PANTHER" id="PTHR48000">
    <property type="entry name" value="OS09G0431300 PROTEIN"/>
    <property type="match status" value="1"/>
</dbReference>
<dbReference type="Gramene" id="mRNA:HanXRQr2_Chr09g0362641">
    <property type="protein sequence ID" value="mRNA:HanXRQr2_Chr09g0362641"/>
    <property type="gene ID" value="HanXRQr2_Chr09g0362641"/>
</dbReference>
<keyword evidence="5" id="KW-0804">Transcription</keyword>
<dbReference type="GO" id="GO:0003700">
    <property type="term" value="F:DNA-binding transcription factor activity"/>
    <property type="evidence" value="ECO:0000318"/>
    <property type="project" value="GO_Central"/>
</dbReference>
<evidence type="ECO:0000313" key="10">
    <source>
        <dbReference type="EMBL" id="OTG13477.1"/>
    </source>
</evidence>
<keyword evidence="3" id="KW-0805">Transcription regulation</keyword>
<dbReference type="EMBL" id="CM007898">
    <property type="protein sequence ID" value="OTG13477.1"/>
    <property type="molecule type" value="Genomic_DNA"/>
</dbReference>
<sequence length="247" mass="27836">MGRSPCCDKTKVKRGPWSPEEDTILRNHIQNHGTGGNWIALPHKAGLKRCGKSCRLRWLNYLRPDIKLGGFTQEEDNIISSLYANIGSRWSVIASHLQGRTDNDVKNHWNTKLKKKLPSHNSTAINTNNNASNSAMQFSSSVFLPKQEVDQHQITNNSNFDYSIMNVSYQQQMTTSNSNSNSFNNTSPLQENQSLPNNVFSTANNYASWCDNGGVMDLGGDLMTDEYDFGQMIGEVANFNYSCQLWR</sequence>
<reference evidence="9 11" key="1">
    <citation type="journal article" date="2017" name="Nature">
        <title>The sunflower genome provides insights into oil metabolism, flowering and Asterid evolution.</title>
        <authorList>
            <person name="Badouin H."/>
            <person name="Gouzy J."/>
            <person name="Grassa C.J."/>
            <person name="Murat F."/>
            <person name="Staton S.E."/>
            <person name="Cottret L."/>
            <person name="Lelandais-Briere C."/>
            <person name="Owens G.L."/>
            <person name="Carrere S."/>
            <person name="Mayjonade B."/>
            <person name="Legrand L."/>
            <person name="Gill N."/>
            <person name="Kane N.C."/>
            <person name="Bowers J.E."/>
            <person name="Hubner S."/>
            <person name="Bellec A."/>
            <person name="Berard A."/>
            <person name="Berges H."/>
            <person name="Blanchet N."/>
            <person name="Boniface M.C."/>
            <person name="Brunel D."/>
            <person name="Catrice O."/>
            <person name="Chaidir N."/>
            <person name="Claudel C."/>
            <person name="Donnadieu C."/>
            <person name="Faraut T."/>
            <person name="Fievet G."/>
            <person name="Helmstetter N."/>
            <person name="King M."/>
            <person name="Knapp S.J."/>
            <person name="Lai Z."/>
            <person name="Le Paslier M.C."/>
            <person name="Lippi Y."/>
            <person name="Lorenzon L."/>
            <person name="Mandel J.R."/>
            <person name="Marage G."/>
            <person name="Marchand G."/>
            <person name="Marquand E."/>
            <person name="Bret-Mestries E."/>
            <person name="Morien E."/>
            <person name="Nambeesan S."/>
            <person name="Nguyen T."/>
            <person name="Pegot-Espagnet P."/>
            <person name="Pouilly N."/>
            <person name="Raftis F."/>
            <person name="Sallet E."/>
            <person name="Schiex T."/>
            <person name="Thomas J."/>
            <person name="Vandecasteele C."/>
            <person name="Vares D."/>
            <person name="Vear F."/>
            <person name="Vautrin S."/>
            <person name="Crespi M."/>
            <person name="Mangin B."/>
            <person name="Burke J.M."/>
            <person name="Salse J."/>
            <person name="Munos S."/>
            <person name="Vincourt P."/>
            <person name="Rieseberg L.H."/>
            <person name="Langlade N.B."/>
        </authorList>
    </citation>
    <scope>NUCLEOTIDE SEQUENCE [LARGE SCALE GENOMIC DNA]</scope>
    <source>
        <strain evidence="11">cv. SF193</strain>
        <tissue evidence="9">Leaves</tissue>
    </source>
</reference>
<dbReference type="PROSITE" id="PS51294">
    <property type="entry name" value="HTH_MYB"/>
    <property type="match status" value="2"/>
</dbReference>
<dbReference type="InParanoid" id="A0A251TQR4"/>
<dbReference type="PROSITE" id="PS50090">
    <property type="entry name" value="MYB_LIKE"/>
    <property type="match status" value="2"/>
</dbReference>
<protein>
    <submittedName>
        <fullName evidence="10">Putative homeodomain-like protein</fullName>
    </submittedName>
    <submittedName>
        <fullName evidence="9">Transcription factor MYB family</fullName>
    </submittedName>
</protein>
<evidence type="ECO:0000256" key="3">
    <source>
        <dbReference type="ARBA" id="ARBA00023015"/>
    </source>
</evidence>
<dbReference type="SMART" id="SM00717">
    <property type="entry name" value="SANT"/>
    <property type="match status" value="2"/>
</dbReference>
<dbReference type="Proteomes" id="UP000215914">
    <property type="component" value="Chromosome 9"/>
</dbReference>
<dbReference type="AlphaFoldDB" id="A0A251TQR4"/>
<dbReference type="PANTHER" id="PTHR48000:SF68">
    <property type="entry name" value="HOMEODOMAIN-LIKE PROTEIN-RELATED"/>
    <property type="match status" value="1"/>
</dbReference>
<dbReference type="Pfam" id="PF00249">
    <property type="entry name" value="Myb_DNA-binding"/>
    <property type="match status" value="2"/>
</dbReference>
<dbReference type="CDD" id="cd00167">
    <property type="entry name" value="SANT"/>
    <property type="match status" value="2"/>
</dbReference>
<dbReference type="SUPFAM" id="SSF46689">
    <property type="entry name" value="Homeodomain-like"/>
    <property type="match status" value="1"/>
</dbReference>